<keyword evidence="4" id="KW-0862">Zinc</keyword>
<accession>A0ABR0KFD1</accession>
<dbReference type="Gene3D" id="1.10.220.150">
    <property type="entry name" value="Arf GTPase activating protein"/>
    <property type="match status" value="1"/>
</dbReference>
<dbReference type="PROSITE" id="PS50115">
    <property type="entry name" value="ARFGAP"/>
    <property type="match status" value="1"/>
</dbReference>
<dbReference type="PANTHER" id="PTHR46395:SF1">
    <property type="entry name" value="ADP-RIBOSYLATION FACTOR GTPASE-ACTIVATING PROTEIN 1"/>
    <property type="match status" value="1"/>
</dbReference>
<feature type="region of interest" description="Disordered" evidence="6">
    <location>
        <begin position="170"/>
        <end position="203"/>
    </location>
</feature>
<keyword evidence="3 5" id="KW-0863">Zinc-finger</keyword>
<dbReference type="Pfam" id="PF01412">
    <property type="entry name" value="ArfGap"/>
    <property type="match status" value="1"/>
</dbReference>
<evidence type="ECO:0000256" key="2">
    <source>
        <dbReference type="ARBA" id="ARBA00022723"/>
    </source>
</evidence>
<dbReference type="Proteomes" id="UP001345013">
    <property type="component" value="Unassembled WGS sequence"/>
</dbReference>
<keyword evidence="2" id="KW-0479">Metal-binding</keyword>
<feature type="compositionally biased region" description="Polar residues" evidence="6">
    <location>
        <begin position="317"/>
        <end position="327"/>
    </location>
</feature>
<keyword evidence="9" id="KW-1185">Reference proteome</keyword>
<feature type="compositionally biased region" description="Basic and acidic residues" evidence="6">
    <location>
        <begin position="296"/>
        <end position="306"/>
    </location>
</feature>
<feature type="region of interest" description="Disordered" evidence="6">
    <location>
        <begin position="287"/>
        <end position="355"/>
    </location>
</feature>
<evidence type="ECO:0000256" key="5">
    <source>
        <dbReference type="PROSITE-ProRule" id="PRU00288"/>
    </source>
</evidence>
<evidence type="ECO:0000313" key="8">
    <source>
        <dbReference type="EMBL" id="KAK5094863.1"/>
    </source>
</evidence>
<feature type="compositionally biased region" description="Basic and acidic residues" evidence="6">
    <location>
        <begin position="342"/>
        <end position="355"/>
    </location>
</feature>
<feature type="compositionally biased region" description="Polar residues" evidence="6">
    <location>
        <begin position="128"/>
        <end position="144"/>
    </location>
</feature>
<name>A0ABR0KFD1_9EURO</name>
<sequence>MATQANWELDPDTRTKASPKFGIFICLQCAGTHRGLGVHISFVRSISMDAFKATEIRRMQLSGNKTWQDFFNANSTTSFDDLSIKERYDSEAGEEYKERLNAKCDGREFDLAAFKKERAAILEKQAAKNASRSQTPMGGSRNQSPAPPKFGNDPVQKAKNEEYFARMGNANATRPDGLAPSQGGKYGGFGSSMPEPQQRQGGLADDFQKDPVAALTKGFGSFWGAVSKQAKVVNESYIAPTAKNLAQTDFAAQAQKGFATVSSGVASGAKGATEQFQKFVEGQDNAAAASAARSGGRAEPERKDFWDSFGATDEPVNATTRKPSSIGTAAMKKPTSNTNEAGAKKKKDDGWGDDW</sequence>
<evidence type="ECO:0000313" key="9">
    <source>
        <dbReference type="Proteomes" id="UP001345013"/>
    </source>
</evidence>
<evidence type="ECO:0000256" key="1">
    <source>
        <dbReference type="ARBA" id="ARBA00022468"/>
    </source>
</evidence>
<gene>
    <name evidence="8" type="primary">GCS1</name>
    <name evidence="8" type="ORF">LTR24_003310</name>
</gene>
<proteinExistence type="predicted"/>
<dbReference type="PANTHER" id="PTHR46395">
    <property type="entry name" value="ADP-RIBOSYLATION FACTOR GTPASE-ACTIVATING PROTEIN 1"/>
    <property type="match status" value="1"/>
</dbReference>
<dbReference type="InterPro" id="IPR038508">
    <property type="entry name" value="ArfGAP_dom_sf"/>
</dbReference>
<evidence type="ECO:0000256" key="4">
    <source>
        <dbReference type="ARBA" id="ARBA00022833"/>
    </source>
</evidence>
<dbReference type="EMBL" id="JAVRRG010000031">
    <property type="protein sequence ID" value="KAK5094863.1"/>
    <property type="molecule type" value="Genomic_DNA"/>
</dbReference>
<feature type="region of interest" description="Disordered" evidence="6">
    <location>
        <begin position="125"/>
        <end position="155"/>
    </location>
</feature>
<reference evidence="8 9" key="1">
    <citation type="submission" date="2023-08" db="EMBL/GenBank/DDBJ databases">
        <title>Black Yeasts Isolated from many extreme environments.</title>
        <authorList>
            <person name="Coleine C."/>
            <person name="Stajich J.E."/>
            <person name="Selbmann L."/>
        </authorList>
    </citation>
    <scope>NUCLEOTIDE SEQUENCE [LARGE SCALE GENOMIC DNA]</scope>
    <source>
        <strain evidence="8 9">CCFEE 5885</strain>
    </source>
</reference>
<evidence type="ECO:0000256" key="3">
    <source>
        <dbReference type="ARBA" id="ARBA00022771"/>
    </source>
</evidence>
<comment type="caution">
    <text evidence="8">The sequence shown here is derived from an EMBL/GenBank/DDBJ whole genome shotgun (WGS) entry which is preliminary data.</text>
</comment>
<dbReference type="SMART" id="SM00105">
    <property type="entry name" value="ArfGap"/>
    <property type="match status" value="1"/>
</dbReference>
<dbReference type="InterPro" id="IPR001164">
    <property type="entry name" value="ArfGAP_dom"/>
</dbReference>
<evidence type="ECO:0000256" key="6">
    <source>
        <dbReference type="SAM" id="MobiDB-lite"/>
    </source>
</evidence>
<organism evidence="8 9">
    <name type="scientific">Lithohypha guttulata</name>
    <dbReference type="NCBI Taxonomy" id="1690604"/>
    <lineage>
        <taxon>Eukaryota</taxon>
        <taxon>Fungi</taxon>
        <taxon>Dikarya</taxon>
        <taxon>Ascomycota</taxon>
        <taxon>Pezizomycotina</taxon>
        <taxon>Eurotiomycetes</taxon>
        <taxon>Chaetothyriomycetidae</taxon>
        <taxon>Chaetothyriales</taxon>
        <taxon>Trichomeriaceae</taxon>
        <taxon>Lithohypha</taxon>
    </lineage>
</organism>
<feature type="domain" description="Arf-GAP" evidence="7">
    <location>
        <begin position="17"/>
        <end position="109"/>
    </location>
</feature>
<dbReference type="InterPro" id="IPR037278">
    <property type="entry name" value="ARFGAP/RecO"/>
</dbReference>
<dbReference type="PRINTS" id="PR00405">
    <property type="entry name" value="REVINTRACTNG"/>
</dbReference>
<evidence type="ECO:0000259" key="7">
    <source>
        <dbReference type="PROSITE" id="PS50115"/>
    </source>
</evidence>
<protein>
    <submittedName>
        <fullName evidence="8">ADP-ribosylation factor GTPase-activating protein gcs1</fullName>
    </submittedName>
</protein>
<keyword evidence="1" id="KW-0343">GTPase activation</keyword>
<dbReference type="SUPFAM" id="SSF57863">
    <property type="entry name" value="ArfGap/RecO-like zinc finger"/>
    <property type="match status" value="1"/>
</dbReference>